<keyword evidence="1" id="KW-0479">Metal-binding</keyword>
<dbReference type="Gene3D" id="3.30.60.190">
    <property type="match status" value="1"/>
</dbReference>
<dbReference type="AlphaFoldDB" id="A0A183B358"/>
<dbReference type="OrthoDB" id="272357at2759"/>
<evidence type="ECO:0000256" key="2">
    <source>
        <dbReference type="ARBA" id="ARBA00022771"/>
    </source>
</evidence>
<evidence type="ECO:0000259" key="5">
    <source>
        <dbReference type="PROSITE" id="PS51083"/>
    </source>
</evidence>
<evidence type="ECO:0000256" key="1">
    <source>
        <dbReference type="ARBA" id="ARBA00022723"/>
    </source>
</evidence>
<dbReference type="GO" id="GO:0005634">
    <property type="term" value="C:nucleus"/>
    <property type="evidence" value="ECO:0007669"/>
    <property type="project" value="TreeGrafter"/>
</dbReference>
<protein>
    <submittedName>
        <fullName evidence="8">HIT-type domain-containing protein</fullName>
    </submittedName>
</protein>
<sequence length="120" mass="14272">MEVSLTCQVCCNNPHKYTCPRCEMHTCSLACCLEHKQKFSCTGVREPVVYYRRNEYGTFAFQQDYHLLEEIDRKNNTPHYKRTHMLYISNNRLLKHNIYGFMRQDEGNNVEVIRLCGDDI</sequence>
<dbReference type="SUPFAM" id="SSF144232">
    <property type="entry name" value="HIT/MYND zinc finger-like"/>
    <property type="match status" value="1"/>
</dbReference>
<evidence type="ECO:0000313" key="6">
    <source>
        <dbReference type="EMBL" id="VDP90915.1"/>
    </source>
</evidence>
<dbReference type="CDD" id="cd23023">
    <property type="entry name" value="zf-HIT_BCD1"/>
    <property type="match status" value="1"/>
</dbReference>
<evidence type="ECO:0000256" key="3">
    <source>
        <dbReference type="ARBA" id="ARBA00022833"/>
    </source>
</evidence>
<dbReference type="InterPro" id="IPR007529">
    <property type="entry name" value="Znf_HIT"/>
</dbReference>
<keyword evidence="3" id="KW-0862">Zinc</keyword>
<reference evidence="8" key="1">
    <citation type="submission" date="2016-06" db="UniProtKB">
        <authorList>
            <consortium name="WormBaseParasite"/>
        </authorList>
    </citation>
    <scope>IDENTIFICATION</scope>
</reference>
<evidence type="ECO:0000313" key="7">
    <source>
        <dbReference type="Proteomes" id="UP000272942"/>
    </source>
</evidence>
<dbReference type="InterPro" id="IPR051639">
    <property type="entry name" value="BCD1"/>
</dbReference>
<proteinExistence type="predicted"/>
<dbReference type="PANTHER" id="PTHR13483">
    <property type="entry name" value="BOX C_D SNORNA PROTEIN 1-RELATED"/>
    <property type="match status" value="1"/>
</dbReference>
<evidence type="ECO:0000256" key="4">
    <source>
        <dbReference type="PROSITE-ProRule" id="PRU00453"/>
    </source>
</evidence>
<dbReference type="EMBL" id="UZAN01055588">
    <property type="protein sequence ID" value="VDP90915.1"/>
    <property type="molecule type" value="Genomic_DNA"/>
</dbReference>
<feature type="domain" description="HIT-type" evidence="5">
    <location>
        <begin position="7"/>
        <end position="41"/>
    </location>
</feature>
<gene>
    <name evidence="6" type="ORF">ECPE_LOCUS13643</name>
</gene>
<dbReference type="WBParaSite" id="ECPE_0001368301-mRNA-1">
    <property type="protein sequence ID" value="ECPE_0001368301-mRNA-1"/>
    <property type="gene ID" value="ECPE_0001368301"/>
</dbReference>
<keyword evidence="2 4" id="KW-0863">Zinc-finger</keyword>
<evidence type="ECO:0000313" key="8">
    <source>
        <dbReference type="WBParaSite" id="ECPE_0001368301-mRNA-1"/>
    </source>
</evidence>
<dbReference type="GO" id="GO:0070761">
    <property type="term" value="C:pre-snoRNP complex"/>
    <property type="evidence" value="ECO:0007669"/>
    <property type="project" value="TreeGrafter"/>
</dbReference>
<name>A0A183B358_9TREM</name>
<dbReference type="GO" id="GO:0008270">
    <property type="term" value="F:zinc ion binding"/>
    <property type="evidence" value="ECO:0007669"/>
    <property type="project" value="UniProtKB-UniRule"/>
</dbReference>
<reference evidence="6 7" key="2">
    <citation type="submission" date="2018-11" db="EMBL/GenBank/DDBJ databases">
        <authorList>
            <consortium name="Pathogen Informatics"/>
        </authorList>
    </citation>
    <scope>NUCLEOTIDE SEQUENCE [LARGE SCALE GENOMIC DNA]</scope>
    <source>
        <strain evidence="6 7">Egypt</strain>
    </source>
</reference>
<organism evidence="8">
    <name type="scientific">Echinostoma caproni</name>
    <dbReference type="NCBI Taxonomy" id="27848"/>
    <lineage>
        <taxon>Eukaryota</taxon>
        <taxon>Metazoa</taxon>
        <taxon>Spiralia</taxon>
        <taxon>Lophotrochozoa</taxon>
        <taxon>Platyhelminthes</taxon>
        <taxon>Trematoda</taxon>
        <taxon>Digenea</taxon>
        <taxon>Plagiorchiida</taxon>
        <taxon>Echinostomata</taxon>
        <taxon>Echinostomatoidea</taxon>
        <taxon>Echinostomatidae</taxon>
        <taxon>Echinostoma</taxon>
    </lineage>
</organism>
<dbReference type="GO" id="GO:0048254">
    <property type="term" value="P:snoRNA localization"/>
    <property type="evidence" value="ECO:0007669"/>
    <property type="project" value="TreeGrafter"/>
</dbReference>
<dbReference type="GO" id="GO:0000463">
    <property type="term" value="P:maturation of LSU-rRNA from tricistronic rRNA transcript (SSU-rRNA, 5.8S rRNA, LSU-rRNA)"/>
    <property type="evidence" value="ECO:0007669"/>
    <property type="project" value="TreeGrafter"/>
</dbReference>
<dbReference type="PROSITE" id="PS51083">
    <property type="entry name" value="ZF_HIT"/>
    <property type="match status" value="1"/>
</dbReference>
<dbReference type="GO" id="GO:0000492">
    <property type="term" value="P:box C/D snoRNP assembly"/>
    <property type="evidence" value="ECO:0007669"/>
    <property type="project" value="TreeGrafter"/>
</dbReference>
<dbReference type="Pfam" id="PF04438">
    <property type="entry name" value="zf-HIT"/>
    <property type="match status" value="1"/>
</dbReference>
<accession>A0A183B358</accession>
<dbReference type="Proteomes" id="UP000272942">
    <property type="component" value="Unassembled WGS sequence"/>
</dbReference>
<keyword evidence="7" id="KW-1185">Reference proteome</keyword>